<dbReference type="Pfam" id="PF13469">
    <property type="entry name" value="Sulfotransfer_3"/>
    <property type="match status" value="1"/>
</dbReference>
<keyword evidence="2" id="KW-1185">Reference proteome</keyword>
<dbReference type="RefSeq" id="WP_203870500.1">
    <property type="nucleotide sequence ID" value="NZ_BONW01000042.1"/>
</dbReference>
<comment type="caution">
    <text evidence="1">The sequence shown here is derived from an EMBL/GenBank/DDBJ whole genome shotgun (WGS) entry which is preliminary data.</text>
</comment>
<reference evidence="1 2" key="1">
    <citation type="submission" date="2021-01" db="EMBL/GenBank/DDBJ databases">
        <title>Whole genome shotgun sequence of Plantactinospora endophytica NBRC 110450.</title>
        <authorList>
            <person name="Komaki H."/>
            <person name="Tamura T."/>
        </authorList>
    </citation>
    <scope>NUCLEOTIDE SEQUENCE [LARGE SCALE GENOMIC DNA]</scope>
    <source>
        <strain evidence="1 2">NBRC 110450</strain>
    </source>
</reference>
<dbReference type="InterPro" id="IPR027417">
    <property type="entry name" value="P-loop_NTPase"/>
</dbReference>
<gene>
    <name evidence="1" type="ORF">Pen02_70660</name>
</gene>
<protein>
    <recommendedName>
        <fullName evidence="3">Sulfotransferase</fullName>
    </recommendedName>
</protein>
<evidence type="ECO:0000313" key="1">
    <source>
        <dbReference type="EMBL" id="GIG92130.1"/>
    </source>
</evidence>
<proteinExistence type="predicted"/>
<name>A0ABQ4EBL8_9ACTN</name>
<sequence>MSLTFVVGTGRCGSTILSKALHTHPDILSLSEFFASLRNRAFPEGPIDGERFWRMLSAPDPAIDAMVRNGLRTREQVYPYDTGRFGRLADVPAICHMTLPELTDDPDGLYDELAAELPNWPLRPVVEHYRDLFGWLARRFGRQTVVERSGTSLNYVHRLRAMFPEARFVHIFRNGPDCALSMSRHFGFRLMMLPRTAARVAGVPVPGLIKNHLDRLPEDYQRFFRGDYSPELIMNADLPVRDFGEFWSSMIQHGVRELSGLDPADRLDLRYERMVAEPTAQFATLAAFLGVPADQPWLDRVGKLMDGSLTGSAQRLDPPVREELLLACAPGEEALAPA</sequence>
<organism evidence="1 2">
    <name type="scientific">Plantactinospora endophytica</name>
    <dbReference type="NCBI Taxonomy" id="673535"/>
    <lineage>
        <taxon>Bacteria</taxon>
        <taxon>Bacillati</taxon>
        <taxon>Actinomycetota</taxon>
        <taxon>Actinomycetes</taxon>
        <taxon>Micromonosporales</taxon>
        <taxon>Micromonosporaceae</taxon>
        <taxon>Plantactinospora</taxon>
    </lineage>
</organism>
<accession>A0ABQ4EBL8</accession>
<dbReference type="SUPFAM" id="SSF52540">
    <property type="entry name" value="P-loop containing nucleoside triphosphate hydrolases"/>
    <property type="match status" value="1"/>
</dbReference>
<evidence type="ECO:0000313" key="2">
    <source>
        <dbReference type="Proteomes" id="UP000646749"/>
    </source>
</evidence>
<dbReference type="EMBL" id="BONW01000042">
    <property type="protein sequence ID" value="GIG92130.1"/>
    <property type="molecule type" value="Genomic_DNA"/>
</dbReference>
<evidence type="ECO:0008006" key="3">
    <source>
        <dbReference type="Google" id="ProtNLM"/>
    </source>
</evidence>
<dbReference type="Proteomes" id="UP000646749">
    <property type="component" value="Unassembled WGS sequence"/>
</dbReference>
<dbReference type="Gene3D" id="3.40.50.300">
    <property type="entry name" value="P-loop containing nucleotide triphosphate hydrolases"/>
    <property type="match status" value="1"/>
</dbReference>